<dbReference type="InterPro" id="IPR020904">
    <property type="entry name" value="Sc_DH/Rdtase_CS"/>
</dbReference>
<comment type="similarity">
    <text evidence="1">Belongs to the short-chain dehydrogenases/reductases (SDR) family.</text>
</comment>
<sequence length="254" mass="26200">MKRFSAKTVIVTGGASGIGAATVRRLYEEGANVVIADLQEDAASALAQDIGDPQRLLVHALDVSDAEAVDALMEACVERFGVPDGLANCAGVRGVGSILETDLDLFRRNVAINLEGGFNTCKAFAQRLVDAGKGGAIVNVSSAAGIQGVPNRLAYVASKHGVIGLTRGAALDLGKYGIRVNVVTPGMIHTPMTAPMFEDPENVDRIRAAHPIGREGMPEEIAAAIAFALADEVAFMTGAVIPVDGGSSVGQPSH</sequence>
<proteinExistence type="inferred from homology"/>
<dbReference type="PRINTS" id="PR00081">
    <property type="entry name" value="GDHRDH"/>
</dbReference>
<dbReference type="PRINTS" id="PR00080">
    <property type="entry name" value="SDRFAMILY"/>
</dbReference>
<dbReference type="SUPFAM" id="SSF51735">
    <property type="entry name" value="NAD(P)-binding Rossmann-fold domains"/>
    <property type="match status" value="1"/>
</dbReference>
<protein>
    <submittedName>
        <fullName evidence="5">SDR family oxidoreductase</fullName>
    </submittedName>
</protein>
<comment type="caution">
    <text evidence="5">The sequence shown here is derived from an EMBL/GenBank/DDBJ whole genome shotgun (WGS) entry which is preliminary data.</text>
</comment>
<dbReference type="Gene3D" id="3.40.50.720">
    <property type="entry name" value="NAD(P)-binding Rossmann-like Domain"/>
    <property type="match status" value="1"/>
</dbReference>
<gene>
    <name evidence="5" type="ORF">MTR65_12910</name>
</gene>
<dbReference type="CDD" id="cd05233">
    <property type="entry name" value="SDR_c"/>
    <property type="match status" value="1"/>
</dbReference>
<organism evidence="5 6">
    <name type="scientific">Novosphingobium mangrovi</name>
    <name type="common">ex Hu et al. 2023</name>
    <dbReference type="NCBI Taxonomy" id="2930094"/>
    <lineage>
        <taxon>Bacteria</taxon>
        <taxon>Pseudomonadati</taxon>
        <taxon>Pseudomonadota</taxon>
        <taxon>Alphaproteobacteria</taxon>
        <taxon>Sphingomonadales</taxon>
        <taxon>Sphingomonadaceae</taxon>
        <taxon>Novosphingobium</taxon>
    </lineage>
</organism>
<dbReference type="RefSeq" id="WP_243800838.1">
    <property type="nucleotide sequence ID" value="NZ_JALHAT010000023.1"/>
</dbReference>
<evidence type="ECO:0000256" key="1">
    <source>
        <dbReference type="ARBA" id="ARBA00006484"/>
    </source>
</evidence>
<evidence type="ECO:0000313" key="6">
    <source>
        <dbReference type="Proteomes" id="UP001162802"/>
    </source>
</evidence>
<evidence type="ECO:0000256" key="2">
    <source>
        <dbReference type="ARBA" id="ARBA00023002"/>
    </source>
</evidence>
<dbReference type="PANTHER" id="PTHR24321:SF8">
    <property type="entry name" value="ESTRADIOL 17-BETA-DEHYDROGENASE 8-RELATED"/>
    <property type="match status" value="1"/>
</dbReference>
<dbReference type="Pfam" id="PF13561">
    <property type="entry name" value="adh_short_C2"/>
    <property type="match status" value="1"/>
</dbReference>
<evidence type="ECO:0000313" key="5">
    <source>
        <dbReference type="EMBL" id="MCJ1961588.1"/>
    </source>
</evidence>
<dbReference type="InterPro" id="IPR057326">
    <property type="entry name" value="KR_dom"/>
</dbReference>
<dbReference type="SMART" id="SM00822">
    <property type="entry name" value="PKS_KR"/>
    <property type="match status" value="1"/>
</dbReference>
<keyword evidence="6" id="KW-1185">Reference proteome</keyword>
<keyword evidence="3" id="KW-0520">NAD</keyword>
<evidence type="ECO:0000259" key="4">
    <source>
        <dbReference type="SMART" id="SM00822"/>
    </source>
</evidence>
<keyword evidence="2" id="KW-0560">Oxidoreductase</keyword>
<dbReference type="InterPro" id="IPR036291">
    <property type="entry name" value="NAD(P)-bd_dom_sf"/>
</dbReference>
<dbReference type="InterPro" id="IPR002347">
    <property type="entry name" value="SDR_fam"/>
</dbReference>
<dbReference type="Proteomes" id="UP001162802">
    <property type="component" value="Unassembled WGS sequence"/>
</dbReference>
<feature type="domain" description="Ketoreductase" evidence="4">
    <location>
        <begin position="7"/>
        <end position="186"/>
    </location>
</feature>
<dbReference type="PANTHER" id="PTHR24321">
    <property type="entry name" value="DEHYDROGENASES, SHORT CHAIN"/>
    <property type="match status" value="1"/>
</dbReference>
<name>A0ABT0AEG6_9SPHN</name>
<reference evidence="5" key="1">
    <citation type="submission" date="2022-03" db="EMBL/GenBank/DDBJ databases">
        <title>Identification of a novel bacterium isolated from mangrove sediments.</title>
        <authorList>
            <person name="Pan X."/>
        </authorList>
    </citation>
    <scope>NUCLEOTIDE SEQUENCE</scope>
    <source>
        <strain evidence="5">B2637</strain>
    </source>
</reference>
<evidence type="ECO:0000256" key="3">
    <source>
        <dbReference type="ARBA" id="ARBA00023027"/>
    </source>
</evidence>
<dbReference type="PROSITE" id="PS00061">
    <property type="entry name" value="ADH_SHORT"/>
    <property type="match status" value="1"/>
</dbReference>
<accession>A0ABT0AEG6</accession>
<dbReference type="EMBL" id="JALHAT010000023">
    <property type="protein sequence ID" value="MCJ1961588.1"/>
    <property type="molecule type" value="Genomic_DNA"/>
</dbReference>